<dbReference type="InterPro" id="IPR004360">
    <property type="entry name" value="Glyas_Fos-R_dOase_dom"/>
</dbReference>
<dbReference type="InterPro" id="IPR029068">
    <property type="entry name" value="Glyas_Bleomycin-R_OHBP_Dase"/>
</dbReference>
<dbReference type="CDD" id="cd06588">
    <property type="entry name" value="PhnB_like"/>
    <property type="match status" value="1"/>
</dbReference>
<dbReference type="PANTHER" id="PTHR33990:SF1">
    <property type="entry name" value="PROTEIN YJDN"/>
    <property type="match status" value="1"/>
</dbReference>
<name>A0ABW4MX11_9BACI</name>
<organism evidence="2 3">
    <name type="scientific">Fredinandcohnia salidurans</name>
    <dbReference type="NCBI Taxonomy" id="2595041"/>
    <lineage>
        <taxon>Bacteria</taxon>
        <taxon>Bacillati</taxon>
        <taxon>Bacillota</taxon>
        <taxon>Bacilli</taxon>
        <taxon>Bacillales</taxon>
        <taxon>Bacillaceae</taxon>
        <taxon>Fredinandcohnia</taxon>
    </lineage>
</organism>
<protein>
    <submittedName>
        <fullName evidence="2">VOC family protein</fullName>
    </submittedName>
</protein>
<feature type="domain" description="Glyoxalase/fosfomycin resistance/dioxygenase" evidence="1">
    <location>
        <begin position="4"/>
        <end position="134"/>
    </location>
</feature>
<dbReference type="EMBL" id="JBHUEK010000034">
    <property type="protein sequence ID" value="MFD1781719.1"/>
    <property type="molecule type" value="Genomic_DNA"/>
</dbReference>
<dbReference type="RefSeq" id="WP_388042163.1">
    <property type="nucleotide sequence ID" value="NZ_JBHUEK010000034.1"/>
</dbReference>
<accession>A0ABW4MX11</accession>
<dbReference type="SUPFAM" id="SSF54593">
    <property type="entry name" value="Glyoxalase/Bleomycin resistance protein/Dihydroxybiphenyl dioxygenase"/>
    <property type="match status" value="1"/>
</dbReference>
<gene>
    <name evidence="2" type="ORF">ACFSFW_24030</name>
</gene>
<dbReference type="Pfam" id="PF00903">
    <property type="entry name" value="Glyoxalase"/>
    <property type="match status" value="1"/>
</dbReference>
<evidence type="ECO:0000313" key="3">
    <source>
        <dbReference type="Proteomes" id="UP001597227"/>
    </source>
</evidence>
<comment type="caution">
    <text evidence="2">The sequence shown here is derived from an EMBL/GenBank/DDBJ whole genome shotgun (WGS) entry which is preliminary data.</text>
</comment>
<reference evidence="3" key="1">
    <citation type="journal article" date="2019" name="Int. J. Syst. Evol. Microbiol.">
        <title>The Global Catalogue of Microorganisms (GCM) 10K type strain sequencing project: providing services to taxonomists for standard genome sequencing and annotation.</title>
        <authorList>
            <consortium name="The Broad Institute Genomics Platform"/>
            <consortium name="The Broad Institute Genome Sequencing Center for Infectious Disease"/>
            <person name="Wu L."/>
            <person name="Ma J."/>
        </authorList>
    </citation>
    <scope>NUCLEOTIDE SEQUENCE [LARGE SCALE GENOMIC DNA]</scope>
    <source>
        <strain evidence="3">CCUG 15531</strain>
    </source>
</reference>
<dbReference type="InterPro" id="IPR028973">
    <property type="entry name" value="PhnB-like"/>
</dbReference>
<proteinExistence type="predicted"/>
<evidence type="ECO:0000259" key="1">
    <source>
        <dbReference type="Pfam" id="PF00903"/>
    </source>
</evidence>
<keyword evidence="3" id="KW-1185">Reference proteome</keyword>
<evidence type="ECO:0000313" key="2">
    <source>
        <dbReference type="EMBL" id="MFD1781719.1"/>
    </source>
</evidence>
<dbReference type="Proteomes" id="UP001597227">
    <property type="component" value="Unassembled WGS sequence"/>
</dbReference>
<dbReference type="Gene3D" id="3.10.180.10">
    <property type="entry name" value="2,3-Dihydroxybiphenyl 1,2-Dioxygenase, domain 1"/>
    <property type="match status" value="1"/>
</dbReference>
<dbReference type="PANTHER" id="PTHR33990">
    <property type="entry name" value="PROTEIN YJDN-RELATED"/>
    <property type="match status" value="1"/>
</dbReference>
<sequence>MQFIPYLQLNNGSTREAIGFYEKVFHAENLGVITFGEMPSTEDFPLPEDAKDLVAHATVRVGESVIMFSDTFPGQPSQEGNLVTICITLDNADKAREIFEALQDGGQVEMPLSETSFSPAYGVIKDKFGVTFQIYTEGHQG</sequence>